<feature type="compositionally biased region" description="Low complexity" evidence="1">
    <location>
        <begin position="197"/>
        <end position="215"/>
    </location>
</feature>
<evidence type="ECO:0000313" key="2">
    <source>
        <dbReference type="EMBL" id="ACI64124.1"/>
    </source>
</evidence>
<evidence type="ECO:0000256" key="1">
    <source>
        <dbReference type="SAM" id="MobiDB-lite"/>
    </source>
</evidence>
<evidence type="ECO:0000313" key="3">
    <source>
        <dbReference type="Proteomes" id="UP000001449"/>
    </source>
</evidence>
<dbReference type="RefSeq" id="XP_002295407.1">
    <property type="nucleotide sequence ID" value="XM_002295371.1"/>
</dbReference>
<protein>
    <submittedName>
        <fullName evidence="2">Uncharacterized protein</fullName>
    </submittedName>
</protein>
<dbReference type="PaxDb" id="35128-Thaps25357"/>
<dbReference type="EMBL" id="CP001159">
    <property type="protein sequence ID" value="ACI64124.1"/>
    <property type="molecule type" value="Genomic_DNA"/>
</dbReference>
<feature type="region of interest" description="Disordered" evidence="1">
    <location>
        <begin position="233"/>
        <end position="295"/>
    </location>
</feature>
<dbReference type="AlphaFoldDB" id="B5YLR5"/>
<feature type="compositionally biased region" description="Basic and acidic residues" evidence="1">
    <location>
        <begin position="233"/>
        <end position="242"/>
    </location>
</feature>
<feature type="region of interest" description="Disordered" evidence="1">
    <location>
        <begin position="481"/>
        <end position="502"/>
    </location>
</feature>
<sequence>MKQKVLPNLLRKRYAFRRGKKDIATTSGAEGVDKVTDDNPSGSNIHQVLFPVSSARIVHHKVDTDALYDALRSSSPVSGTSSDEWIASFSEQIPDDDDAKDATKFDMNRVNTFSVSPQRRDEMWYKNQMYLLQKEQKEVAQRCNEKYSLRKHYDANERSLEQIASGEEGDVKHPWRISPRKYYESDEREDSFDRNSSSHCSPKHSASYSSSNQSSPIGVDEFESIHKYKGLKKTDSLLEAQRRRTSNNKTQQRSRHHVYEDDDSKASWEEDDTTCTQQTESLLNDDDTRTQQSSSLYTYDDVDTTLEDVTIDDTECNSCDDGTLEETILSSLNNDDLDDDDDTMSYIFELLDDNSRKHAKHKPNHKSVMKPHPILKKSSAHSRRSSLTSQHEERQVTVRVRRDPRGRKYVDEESVLDVACPCIPSFKAIKDEIEDTCNDTLASINQVMYAFFISEDDIDRMADKIRDAKLEVKEKYHEQVKERSRVLPNTVGTKLTPKSKLV</sequence>
<feature type="region of interest" description="Disordered" evidence="1">
    <location>
        <begin position="357"/>
        <end position="395"/>
    </location>
</feature>
<organism evidence="2 3">
    <name type="scientific">Thalassiosira pseudonana</name>
    <name type="common">Marine diatom</name>
    <name type="synonym">Cyclotella nana</name>
    <dbReference type="NCBI Taxonomy" id="35128"/>
    <lineage>
        <taxon>Eukaryota</taxon>
        <taxon>Sar</taxon>
        <taxon>Stramenopiles</taxon>
        <taxon>Ochrophyta</taxon>
        <taxon>Bacillariophyta</taxon>
        <taxon>Coscinodiscophyceae</taxon>
        <taxon>Thalassiosirophycidae</taxon>
        <taxon>Thalassiosirales</taxon>
        <taxon>Thalassiosiraceae</taxon>
        <taxon>Thalassiosira</taxon>
    </lineage>
</organism>
<keyword evidence="3" id="KW-1185">Reference proteome</keyword>
<dbReference type="Proteomes" id="UP000001449">
    <property type="component" value="Chromosome 18"/>
</dbReference>
<proteinExistence type="predicted"/>
<dbReference type="GeneID" id="7442968"/>
<dbReference type="KEGG" id="tps:THAPS_25357"/>
<reference evidence="2 3" key="1">
    <citation type="journal article" date="2004" name="Science">
        <title>The genome of the diatom Thalassiosira pseudonana: ecology, evolution, and metabolism.</title>
        <authorList>
            <person name="Armbrust E.V."/>
            <person name="Berges J.A."/>
            <person name="Bowler C."/>
            <person name="Green B.R."/>
            <person name="Martinez D."/>
            <person name="Putnam N.H."/>
            <person name="Zhou S."/>
            <person name="Allen A.E."/>
            <person name="Apt K.E."/>
            <person name="Bechner M."/>
            <person name="Brzezinski M.A."/>
            <person name="Chaal B.K."/>
            <person name="Chiovitti A."/>
            <person name="Davis A.K."/>
            <person name="Demarest M.S."/>
            <person name="Detter J.C."/>
            <person name="Glavina T."/>
            <person name="Goodstein D."/>
            <person name="Hadi M.Z."/>
            <person name="Hellsten U."/>
            <person name="Hildebrand M."/>
            <person name="Jenkins B.D."/>
            <person name="Jurka J."/>
            <person name="Kapitonov V.V."/>
            <person name="Kroger N."/>
            <person name="Lau W.W."/>
            <person name="Lane T.W."/>
            <person name="Larimer F.W."/>
            <person name="Lippmeier J.C."/>
            <person name="Lucas S."/>
            <person name="Medina M."/>
            <person name="Montsant A."/>
            <person name="Obornik M."/>
            <person name="Parker M.S."/>
            <person name="Palenik B."/>
            <person name="Pazour G.J."/>
            <person name="Richardson P.M."/>
            <person name="Rynearson T.A."/>
            <person name="Saito M.A."/>
            <person name="Schwartz D.C."/>
            <person name="Thamatrakoln K."/>
            <person name="Valentin K."/>
            <person name="Vardi A."/>
            <person name="Wilkerson F.P."/>
            <person name="Rokhsar D.S."/>
        </authorList>
    </citation>
    <scope>NUCLEOTIDE SEQUENCE [LARGE SCALE GENOMIC DNA]</scope>
    <source>
        <strain evidence="2 3">CCMP1335</strain>
    </source>
</reference>
<name>B5YLR5_THAPS</name>
<dbReference type="HOGENOM" id="CLU_543495_0_0_1"/>
<accession>B5YLR5</accession>
<reference evidence="2 3" key="2">
    <citation type="journal article" date="2008" name="Nature">
        <title>The Phaeodactylum genome reveals the evolutionary history of diatom genomes.</title>
        <authorList>
            <person name="Bowler C."/>
            <person name="Allen A.E."/>
            <person name="Badger J.H."/>
            <person name="Grimwood J."/>
            <person name="Jabbari K."/>
            <person name="Kuo A."/>
            <person name="Maheswari U."/>
            <person name="Martens C."/>
            <person name="Maumus F."/>
            <person name="Otillar R.P."/>
            <person name="Rayko E."/>
            <person name="Salamov A."/>
            <person name="Vandepoele K."/>
            <person name="Beszteri B."/>
            <person name="Gruber A."/>
            <person name="Heijde M."/>
            <person name="Katinka M."/>
            <person name="Mock T."/>
            <person name="Valentin K."/>
            <person name="Verret F."/>
            <person name="Berges J.A."/>
            <person name="Brownlee C."/>
            <person name="Cadoret J.P."/>
            <person name="Chiovitti A."/>
            <person name="Choi C.J."/>
            <person name="Coesel S."/>
            <person name="De Martino A."/>
            <person name="Detter J.C."/>
            <person name="Durkin C."/>
            <person name="Falciatore A."/>
            <person name="Fournet J."/>
            <person name="Haruta M."/>
            <person name="Huysman M.J."/>
            <person name="Jenkins B.D."/>
            <person name="Jiroutova K."/>
            <person name="Jorgensen R.E."/>
            <person name="Joubert Y."/>
            <person name="Kaplan A."/>
            <person name="Kroger N."/>
            <person name="Kroth P.G."/>
            <person name="La Roche J."/>
            <person name="Lindquist E."/>
            <person name="Lommer M."/>
            <person name="Martin-Jezequel V."/>
            <person name="Lopez P.J."/>
            <person name="Lucas S."/>
            <person name="Mangogna M."/>
            <person name="McGinnis K."/>
            <person name="Medlin L.K."/>
            <person name="Montsant A."/>
            <person name="Oudot-Le Secq M.P."/>
            <person name="Napoli C."/>
            <person name="Obornik M."/>
            <person name="Parker M.S."/>
            <person name="Petit J.L."/>
            <person name="Porcel B.M."/>
            <person name="Poulsen N."/>
            <person name="Robison M."/>
            <person name="Rychlewski L."/>
            <person name="Rynearson T.A."/>
            <person name="Schmutz J."/>
            <person name="Shapiro H."/>
            <person name="Siaut M."/>
            <person name="Stanley M."/>
            <person name="Sussman M.R."/>
            <person name="Taylor A.R."/>
            <person name="Vardi A."/>
            <person name="von Dassow P."/>
            <person name="Vyverman W."/>
            <person name="Willis A."/>
            <person name="Wyrwicz L.S."/>
            <person name="Rokhsar D.S."/>
            <person name="Weissenbach J."/>
            <person name="Armbrust E.V."/>
            <person name="Green B.R."/>
            <person name="Van de Peer Y."/>
            <person name="Grigoriev I.V."/>
        </authorList>
    </citation>
    <scope>NUCLEOTIDE SEQUENCE [LARGE SCALE GENOMIC DNA]</scope>
    <source>
        <strain evidence="2 3">CCMP1335</strain>
    </source>
</reference>
<dbReference type="InParanoid" id="B5YLR5"/>
<feature type="compositionally biased region" description="Basic residues" evidence="1">
    <location>
        <begin position="357"/>
        <end position="384"/>
    </location>
</feature>
<feature type="region of interest" description="Disordered" evidence="1">
    <location>
        <begin position="183"/>
        <end position="216"/>
    </location>
</feature>
<gene>
    <name evidence="2" type="ORF">THAPS_25357</name>
</gene>